<proteinExistence type="predicted"/>
<evidence type="ECO:0000313" key="3">
    <source>
        <dbReference type="Proteomes" id="UP000434850"/>
    </source>
</evidence>
<accession>A0A6I4ID70</accession>
<keyword evidence="1" id="KW-0812">Transmembrane</keyword>
<dbReference type="RefSeq" id="WP_157541623.1">
    <property type="nucleotide sequence ID" value="NZ_WQLA01000003.1"/>
</dbReference>
<feature type="transmembrane region" description="Helical" evidence="1">
    <location>
        <begin position="23"/>
        <end position="45"/>
    </location>
</feature>
<organism evidence="2 3">
    <name type="scientific">Mucilaginibacter aquatilis</name>
    <dbReference type="NCBI Taxonomy" id="1517760"/>
    <lineage>
        <taxon>Bacteria</taxon>
        <taxon>Pseudomonadati</taxon>
        <taxon>Bacteroidota</taxon>
        <taxon>Sphingobacteriia</taxon>
        <taxon>Sphingobacteriales</taxon>
        <taxon>Sphingobacteriaceae</taxon>
        <taxon>Mucilaginibacter</taxon>
    </lineage>
</organism>
<reference evidence="2 3" key="1">
    <citation type="submission" date="2019-12" db="EMBL/GenBank/DDBJ databases">
        <title>Mucilaginibacter sp. HME9299 genome sequencing and assembly.</title>
        <authorList>
            <person name="Kang H."/>
            <person name="Kim H."/>
            <person name="Joh K."/>
        </authorList>
    </citation>
    <scope>NUCLEOTIDE SEQUENCE [LARGE SCALE GENOMIC DNA]</scope>
    <source>
        <strain evidence="2 3">HME9299</strain>
    </source>
</reference>
<dbReference type="Proteomes" id="UP000434850">
    <property type="component" value="Unassembled WGS sequence"/>
</dbReference>
<keyword evidence="1" id="KW-1133">Transmembrane helix</keyword>
<dbReference type="EMBL" id="WQLA01000003">
    <property type="protein sequence ID" value="MVN91389.1"/>
    <property type="molecule type" value="Genomic_DNA"/>
</dbReference>
<keyword evidence="3" id="KW-1185">Reference proteome</keyword>
<comment type="caution">
    <text evidence="2">The sequence shown here is derived from an EMBL/GenBank/DDBJ whole genome shotgun (WGS) entry which is preliminary data.</text>
</comment>
<dbReference type="AlphaFoldDB" id="A0A6I4ID70"/>
<name>A0A6I4ID70_9SPHI</name>
<keyword evidence="1" id="KW-0472">Membrane</keyword>
<sequence length="48" mass="5472">MKTIQRYVHYQFDDQAIIIGNKVINIAVSVIALAAATFPFLLLFFRLS</sequence>
<dbReference type="OrthoDB" id="9975152at2"/>
<evidence type="ECO:0000313" key="2">
    <source>
        <dbReference type="EMBL" id="MVN91389.1"/>
    </source>
</evidence>
<gene>
    <name evidence="2" type="ORF">GO816_09670</name>
</gene>
<protein>
    <submittedName>
        <fullName evidence="2">Uncharacterized protein</fullName>
    </submittedName>
</protein>
<evidence type="ECO:0000256" key="1">
    <source>
        <dbReference type="SAM" id="Phobius"/>
    </source>
</evidence>